<evidence type="ECO:0000313" key="1">
    <source>
        <dbReference type="EMBL" id="CAG8663735.1"/>
    </source>
</evidence>
<gene>
    <name evidence="1" type="ORF">DHETER_LOCUS9871</name>
</gene>
<dbReference type="EMBL" id="CAJVPU010018104">
    <property type="protein sequence ID" value="CAG8663735.1"/>
    <property type="molecule type" value="Genomic_DNA"/>
</dbReference>
<keyword evidence="2" id="KW-1185">Reference proteome</keyword>
<dbReference type="Proteomes" id="UP000789702">
    <property type="component" value="Unassembled WGS sequence"/>
</dbReference>
<sequence>KEGESNKVKSDDNNNFSDSEEEILDKLDSYNNNKEDIDNANMQIFTSYIEKDKKIHAALKKLDDYPTKSKPPSINSLAKDFDLSKATLHGPSQCS</sequence>
<comment type="caution">
    <text evidence="1">The sequence shown here is derived from an EMBL/GenBank/DDBJ whole genome shotgun (WGS) entry which is preliminary data.</text>
</comment>
<organism evidence="1 2">
    <name type="scientific">Dentiscutata heterogama</name>
    <dbReference type="NCBI Taxonomy" id="1316150"/>
    <lineage>
        <taxon>Eukaryota</taxon>
        <taxon>Fungi</taxon>
        <taxon>Fungi incertae sedis</taxon>
        <taxon>Mucoromycota</taxon>
        <taxon>Glomeromycotina</taxon>
        <taxon>Glomeromycetes</taxon>
        <taxon>Diversisporales</taxon>
        <taxon>Gigasporaceae</taxon>
        <taxon>Dentiscutata</taxon>
    </lineage>
</organism>
<accession>A0ACA9NKS6</accession>
<name>A0ACA9NKS6_9GLOM</name>
<proteinExistence type="predicted"/>
<feature type="non-terminal residue" evidence="1">
    <location>
        <position position="1"/>
    </location>
</feature>
<evidence type="ECO:0000313" key="2">
    <source>
        <dbReference type="Proteomes" id="UP000789702"/>
    </source>
</evidence>
<feature type="non-terminal residue" evidence="1">
    <location>
        <position position="95"/>
    </location>
</feature>
<protein>
    <submittedName>
        <fullName evidence="1">50_t:CDS:1</fullName>
    </submittedName>
</protein>
<reference evidence="1" key="1">
    <citation type="submission" date="2021-06" db="EMBL/GenBank/DDBJ databases">
        <authorList>
            <person name="Kallberg Y."/>
            <person name="Tangrot J."/>
            <person name="Rosling A."/>
        </authorList>
    </citation>
    <scope>NUCLEOTIDE SEQUENCE</scope>
    <source>
        <strain evidence="1">IL203A</strain>
    </source>
</reference>